<reference evidence="1" key="1">
    <citation type="submission" date="2018-01" db="EMBL/GenBank/DDBJ databases">
        <authorList>
            <person name="Mao J.F."/>
        </authorList>
    </citation>
    <scope>NUCLEOTIDE SEQUENCE</scope>
    <source>
        <strain evidence="1">Huo1</strain>
        <tissue evidence="1">Leaf</tissue>
    </source>
</reference>
<accession>A0A8X8X3P6</accession>
<dbReference type="CDD" id="cd22164">
    <property type="entry name" value="F-box_AtSKIP19-like"/>
    <property type="match status" value="1"/>
</dbReference>
<dbReference type="PANTHER" id="PTHR38926:SF82">
    <property type="entry name" value="F-BOX DOMAIN-CONTAINING PROTEIN"/>
    <property type="match status" value="1"/>
</dbReference>
<sequence length="298" mass="33655">MPALINKRSKLFNKAAASSDAPPWLELPDYLTENILLPIGDILTTAQKVCTTWRRVIKNPTMWRVINLDCRDWADKKFASVCYRIVDRSQGQLVDLKLLSYNDQDYEFLDYVAGSSKLRCLTLAGYEKIEIGLTDAIEKLPRLEELHLIRMPSLSVEEFESIGMSCPMLKSFTYIDHWLTDYPIEGRFGTEHAVAIGETMPNLHHLGLEAILDGCPHLESLDLRRCLGLDLEGALGKRCSDRIKHLRLPSDYSVTDWVIKYPAVGEAEDDEEAANVETGGSVWIIDSGFVLLLNILNI</sequence>
<evidence type="ECO:0000313" key="2">
    <source>
        <dbReference type="Proteomes" id="UP000298416"/>
    </source>
</evidence>
<organism evidence="1">
    <name type="scientific">Salvia splendens</name>
    <name type="common">Scarlet sage</name>
    <dbReference type="NCBI Taxonomy" id="180675"/>
    <lineage>
        <taxon>Eukaryota</taxon>
        <taxon>Viridiplantae</taxon>
        <taxon>Streptophyta</taxon>
        <taxon>Embryophyta</taxon>
        <taxon>Tracheophyta</taxon>
        <taxon>Spermatophyta</taxon>
        <taxon>Magnoliopsida</taxon>
        <taxon>eudicotyledons</taxon>
        <taxon>Gunneridae</taxon>
        <taxon>Pentapetalae</taxon>
        <taxon>asterids</taxon>
        <taxon>lamiids</taxon>
        <taxon>Lamiales</taxon>
        <taxon>Lamiaceae</taxon>
        <taxon>Nepetoideae</taxon>
        <taxon>Mentheae</taxon>
        <taxon>Salviinae</taxon>
        <taxon>Salvia</taxon>
        <taxon>Salvia subgen. Calosphace</taxon>
        <taxon>core Calosphace</taxon>
    </lineage>
</organism>
<dbReference type="PANTHER" id="PTHR38926">
    <property type="entry name" value="F-BOX DOMAIN CONTAINING PROTEIN, EXPRESSED"/>
    <property type="match status" value="1"/>
</dbReference>
<reference evidence="1" key="2">
    <citation type="submission" date="2020-08" db="EMBL/GenBank/DDBJ databases">
        <title>Plant Genome Project.</title>
        <authorList>
            <person name="Zhang R.-G."/>
        </authorList>
    </citation>
    <scope>NUCLEOTIDE SEQUENCE</scope>
    <source>
        <strain evidence="1">Huo1</strain>
        <tissue evidence="1">Leaf</tissue>
    </source>
</reference>
<dbReference type="AlphaFoldDB" id="A0A8X8X3P6"/>
<dbReference type="EMBL" id="PNBA02000011">
    <property type="protein sequence ID" value="KAG6407160.1"/>
    <property type="molecule type" value="Genomic_DNA"/>
</dbReference>
<comment type="caution">
    <text evidence="1">The sequence shown here is derived from an EMBL/GenBank/DDBJ whole genome shotgun (WGS) entry which is preliminary data.</text>
</comment>
<keyword evidence="2" id="KW-1185">Reference proteome</keyword>
<dbReference type="InterPro" id="IPR032675">
    <property type="entry name" value="LRR_dom_sf"/>
</dbReference>
<name>A0A8X8X3P6_SALSN</name>
<proteinExistence type="predicted"/>
<dbReference type="SUPFAM" id="SSF52047">
    <property type="entry name" value="RNI-like"/>
    <property type="match status" value="1"/>
</dbReference>
<gene>
    <name evidence="1" type="ORF">SASPL_130144</name>
</gene>
<dbReference type="Gene3D" id="3.80.10.10">
    <property type="entry name" value="Ribonuclease Inhibitor"/>
    <property type="match status" value="1"/>
</dbReference>
<dbReference type="Proteomes" id="UP000298416">
    <property type="component" value="Unassembled WGS sequence"/>
</dbReference>
<evidence type="ECO:0008006" key="3">
    <source>
        <dbReference type="Google" id="ProtNLM"/>
    </source>
</evidence>
<protein>
    <recommendedName>
        <fullName evidence="3">F-box and leucine-rich repeat protein 2/20</fullName>
    </recommendedName>
</protein>
<evidence type="ECO:0000313" key="1">
    <source>
        <dbReference type="EMBL" id="KAG6407160.1"/>
    </source>
</evidence>